<accession>A0AAE1C5B1</accession>
<feature type="compositionally biased region" description="Polar residues" evidence="6">
    <location>
        <begin position="524"/>
        <end position="562"/>
    </location>
</feature>
<dbReference type="GO" id="GO:0016237">
    <property type="term" value="P:microautophagy"/>
    <property type="evidence" value="ECO:0007669"/>
    <property type="project" value="TreeGrafter"/>
</dbReference>
<dbReference type="Proteomes" id="UP001274830">
    <property type="component" value="Unassembled WGS sequence"/>
</dbReference>
<protein>
    <recommendedName>
        <fullName evidence="8">SPX domain-containing protein</fullName>
    </recommendedName>
</protein>
<evidence type="ECO:0000256" key="3">
    <source>
        <dbReference type="ARBA" id="ARBA00022692"/>
    </source>
</evidence>
<evidence type="ECO:0000259" key="8">
    <source>
        <dbReference type="PROSITE" id="PS51382"/>
    </source>
</evidence>
<dbReference type="GO" id="GO:0007034">
    <property type="term" value="P:vacuolar transport"/>
    <property type="evidence" value="ECO:0007669"/>
    <property type="project" value="TreeGrafter"/>
</dbReference>
<keyword evidence="3 7" id="KW-0812">Transmembrane</keyword>
<feature type="region of interest" description="Disordered" evidence="6">
    <location>
        <begin position="520"/>
        <end position="611"/>
    </location>
</feature>
<feature type="compositionally biased region" description="Polar residues" evidence="6">
    <location>
        <begin position="675"/>
        <end position="685"/>
    </location>
</feature>
<gene>
    <name evidence="9" type="ORF">LTR78_001930</name>
</gene>
<dbReference type="InterPro" id="IPR051572">
    <property type="entry name" value="VTC_Complex_Subunit"/>
</dbReference>
<keyword evidence="5 7" id="KW-0472">Membrane</keyword>
<dbReference type="Gene3D" id="3.20.100.30">
    <property type="entry name" value="VTC, catalytic tunnel domain"/>
    <property type="match status" value="1"/>
</dbReference>
<keyword evidence="4 7" id="KW-1133">Transmembrane helix</keyword>
<proteinExistence type="predicted"/>
<keyword evidence="2" id="KW-0926">Vacuole</keyword>
<sequence>MHATLSLIPLRADNIDYDDIKLYIKEQTTPGKGKTISVPGRNDEKLQHFEHALFITLQDQHHRIDLFVKSKAGEIQRRLRHSERQLQQLSSRVTTSADQRIPVGRLERYGRLENDVIKAGDEIKSLARFTSTQRTAFRKLLKKYKKWTGSTSLEDRFREEVLDDPKSFTKLDLGPLLDEYSTTLQQIRTLYETRIQQKSAAPKKDDQPMAGSSTISRLQAAMNSGSKTELDTAIATVPLGENGTFASYLVHPENVVELQVLLLQHSRYFLARSRSNSITSPVSLSPKDDVFNQTTDEGADYFAIEADEAERLAKEQNGLTVDQREHSIGSTPQKARVCVRWASDEEAQVAYRKPNNQCQYAEMKKKAVTALFDPSSAFSAIKSAMKPDSEQALTAIRREVQQDSGLKPLHKYSCCRTRLVGTENSDQKHMLATLDTQIVIQQTGDSSSKSSFPFAVLLVRQEGAYHAGLLTALDQSHLVERVRGFSLEYHAIWLTSKSAEIPAPLWLPMLERDIRKLPPPAMKRTSSSAIQTPASRDSANNITDSTTAVETTRSDSITQQSELEVPPLRSFRKKRRRNLPEATAHQETRYWSEYDHPEEPEDGDSSGYAIYIDPNEKSGFDEFFDRLGRLFKRKRPAEEEPMLSGQTSPKDDETSDDDDEVVTVKPRQKSYGTLGLSTSRNASGRSQHRSDLEAQTQTNVTSIAHIRSVCYIASLVILLVALMLATTGRHKLRYEVNVGVIFAISSSLFFAIAGFATLLRQQDVSYTAWAVGILVLVIDAIGSGGLLAWMLG</sequence>
<dbReference type="CDD" id="cd14474">
    <property type="entry name" value="SPX_YDR089W"/>
    <property type="match status" value="1"/>
</dbReference>
<reference evidence="9" key="1">
    <citation type="submission" date="2023-07" db="EMBL/GenBank/DDBJ databases">
        <title>Black Yeasts Isolated from many extreme environments.</title>
        <authorList>
            <person name="Coleine C."/>
            <person name="Stajich J.E."/>
            <person name="Selbmann L."/>
        </authorList>
    </citation>
    <scope>NUCLEOTIDE SEQUENCE</scope>
    <source>
        <strain evidence="9">CCFEE 5485</strain>
    </source>
</reference>
<evidence type="ECO:0000256" key="6">
    <source>
        <dbReference type="SAM" id="MobiDB-lite"/>
    </source>
</evidence>
<dbReference type="GO" id="GO:0042144">
    <property type="term" value="P:vacuole fusion, non-autophagic"/>
    <property type="evidence" value="ECO:0007669"/>
    <property type="project" value="TreeGrafter"/>
</dbReference>
<dbReference type="GO" id="GO:0000329">
    <property type="term" value="C:fungal-type vacuole membrane"/>
    <property type="evidence" value="ECO:0007669"/>
    <property type="project" value="TreeGrafter"/>
</dbReference>
<evidence type="ECO:0000256" key="5">
    <source>
        <dbReference type="ARBA" id="ARBA00023136"/>
    </source>
</evidence>
<dbReference type="InterPro" id="IPR042267">
    <property type="entry name" value="VTC_sf"/>
</dbReference>
<evidence type="ECO:0000256" key="2">
    <source>
        <dbReference type="ARBA" id="ARBA00022554"/>
    </source>
</evidence>
<feature type="transmembrane region" description="Helical" evidence="7">
    <location>
        <begin position="768"/>
        <end position="791"/>
    </location>
</feature>
<feature type="compositionally biased region" description="Basic and acidic residues" evidence="6">
    <location>
        <begin position="584"/>
        <end position="597"/>
    </location>
</feature>
<comment type="subcellular location">
    <subcellularLocation>
        <location evidence="1">Vacuole membrane</location>
        <topology evidence="1">Multi-pass membrane protein</topology>
    </subcellularLocation>
</comment>
<dbReference type="GO" id="GO:0006799">
    <property type="term" value="P:polyphosphate biosynthetic process"/>
    <property type="evidence" value="ECO:0007669"/>
    <property type="project" value="UniProtKB-ARBA"/>
</dbReference>
<feature type="transmembrane region" description="Helical" evidence="7">
    <location>
        <begin position="704"/>
        <end position="724"/>
    </location>
</feature>
<organism evidence="9 10">
    <name type="scientific">Recurvomyces mirabilis</name>
    <dbReference type="NCBI Taxonomy" id="574656"/>
    <lineage>
        <taxon>Eukaryota</taxon>
        <taxon>Fungi</taxon>
        <taxon>Dikarya</taxon>
        <taxon>Ascomycota</taxon>
        <taxon>Pezizomycotina</taxon>
        <taxon>Dothideomycetes</taxon>
        <taxon>Dothideomycetidae</taxon>
        <taxon>Mycosphaerellales</taxon>
        <taxon>Teratosphaeriaceae</taxon>
        <taxon>Recurvomyces</taxon>
    </lineage>
</organism>
<comment type="caution">
    <text evidence="9">The sequence shown here is derived from an EMBL/GenBank/DDBJ whole genome shotgun (WGS) entry which is preliminary data.</text>
</comment>
<dbReference type="AlphaFoldDB" id="A0AAE1C5B1"/>
<feature type="transmembrane region" description="Helical" evidence="7">
    <location>
        <begin position="736"/>
        <end position="756"/>
    </location>
</feature>
<dbReference type="EMBL" id="JAUTXT010000004">
    <property type="protein sequence ID" value="KAK3678632.1"/>
    <property type="molecule type" value="Genomic_DNA"/>
</dbReference>
<evidence type="ECO:0000256" key="1">
    <source>
        <dbReference type="ARBA" id="ARBA00004128"/>
    </source>
</evidence>
<dbReference type="InterPro" id="IPR018966">
    <property type="entry name" value="VTC_domain"/>
</dbReference>
<dbReference type="InterPro" id="IPR004331">
    <property type="entry name" value="SPX_dom"/>
</dbReference>
<dbReference type="PROSITE" id="PS51382">
    <property type="entry name" value="SPX"/>
    <property type="match status" value="1"/>
</dbReference>
<feature type="domain" description="SPX" evidence="8">
    <location>
        <begin position="1"/>
        <end position="158"/>
    </location>
</feature>
<dbReference type="Pfam" id="PF09359">
    <property type="entry name" value="VTC"/>
    <property type="match status" value="1"/>
</dbReference>
<feature type="region of interest" description="Disordered" evidence="6">
    <location>
        <begin position="635"/>
        <end position="693"/>
    </location>
</feature>
<evidence type="ECO:0000313" key="9">
    <source>
        <dbReference type="EMBL" id="KAK3678632.1"/>
    </source>
</evidence>
<name>A0AAE1C5B1_9PEZI</name>
<evidence type="ECO:0000256" key="7">
    <source>
        <dbReference type="SAM" id="Phobius"/>
    </source>
</evidence>
<keyword evidence="10" id="KW-1185">Reference proteome</keyword>
<evidence type="ECO:0000313" key="10">
    <source>
        <dbReference type="Proteomes" id="UP001274830"/>
    </source>
</evidence>
<dbReference type="PANTHER" id="PTHR46140:SF1">
    <property type="entry name" value="VACUOLAR TRANSPORTER CHAPERONE COMPLEX SUBUNIT 4-RELATED"/>
    <property type="match status" value="1"/>
</dbReference>
<dbReference type="PANTHER" id="PTHR46140">
    <property type="entry name" value="VACUOLAR TRANSPORTER CHAPERONE 1-RELATED"/>
    <property type="match status" value="1"/>
</dbReference>
<evidence type="ECO:0000256" key="4">
    <source>
        <dbReference type="ARBA" id="ARBA00022989"/>
    </source>
</evidence>
<dbReference type="GO" id="GO:0033254">
    <property type="term" value="C:vacuolar transporter chaperone complex"/>
    <property type="evidence" value="ECO:0007669"/>
    <property type="project" value="TreeGrafter"/>
</dbReference>